<evidence type="ECO:0000256" key="3">
    <source>
        <dbReference type="ARBA" id="ARBA00004496"/>
    </source>
</evidence>
<organism evidence="19 20">
    <name type="scientific">Acipenser ruthenus</name>
    <name type="common">Sterlet sturgeon</name>
    <dbReference type="NCBI Taxonomy" id="7906"/>
    <lineage>
        <taxon>Eukaryota</taxon>
        <taxon>Metazoa</taxon>
        <taxon>Chordata</taxon>
        <taxon>Craniata</taxon>
        <taxon>Vertebrata</taxon>
        <taxon>Euteleostomi</taxon>
        <taxon>Actinopterygii</taxon>
        <taxon>Chondrostei</taxon>
        <taxon>Acipenseriformes</taxon>
        <taxon>Acipenseridae</taxon>
        <taxon>Acipenser</taxon>
    </lineage>
</organism>
<evidence type="ECO:0000256" key="12">
    <source>
        <dbReference type="ARBA" id="ARBA00022859"/>
    </source>
</evidence>
<keyword evidence="12" id="KW-0391">Immunity</keyword>
<dbReference type="InterPro" id="IPR051261">
    <property type="entry name" value="NLR"/>
</dbReference>
<dbReference type="GO" id="GO:0005737">
    <property type="term" value="C:cytoplasm"/>
    <property type="evidence" value="ECO:0007669"/>
    <property type="project" value="UniProtKB-SubCell"/>
</dbReference>
<keyword evidence="13" id="KW-0472">Membrane</keyword>
<dbReference type="PANTHER" id="PTHR24106">
    <property type="entry name" value="NACHT, LRR AND CARD DOMAINS-CONTAINING"/>
    <property type="match status" value="1"/>
</dbReference>
<evidence type="ECO:0000313" key="20">
    <source>
        <dbReference type="Proteomes" id="UP000289886"/>
    </source>
</evidence>
<evidence type="ECO:0000256" key="2">
    <source>
        <dbReference type="ARBA" id="ARBA00004193"/>
    </source>
</evidence>
<accession>A0A444TYM9</accession>
<feature type="domain" description="CARD" evidence="17">
    <location>
        <begin position="22"/>
        <end position="106"/>
    </location>
</feature>
<protein>
    <submittedName>
        <fullName evidence="19">Protein NLRC3</fullName>
    </submittedName>
</protein>
<dbReference type="InterPro" id="IPR001315">
    <property type="entry name" value="CARD"/>
</dbReference>
<dbReference type="InterPro" id="IPR032675">
    <property type="entry name" value="LRR_dom_sf"/>
</dbReference>
<gene>
    <name evidence="19" type="ORF">EOD39_2788</name>
</gene>
<dbReference type="InterPro" id="IPR041267">
    <property type="entry name" value="NLRP_HD2"/>
</dbReference>
<dbReference type="SUPFAM" id="SSF52047">
    <property type="entry name" value="RNI-like"/>
    <property type="match status" value="2"/>
</dbReference>
<keyword evidence="15" id="KW-0449">Lipoprotein</keyword>
<evidence type="ECO:0000259" key="18">
    <source>
        <dbReference type="PROSITE" id="PS50837"/>
    </source>
</evidence>
<evidence type="ECO:0000256" key="13">
    <source>
        <dbReference type="ARBA" id="ARBA00023136"/>
    </source>
</evidence>
<evidence type="ECO:0000313" key="19">
    <source>
        <dbReference type="EMBL" id="RXM28035.1"/>
    </source>
</evidence>
<keyword evidence="8" id="KW-0677">Repeat</keyword>
<dbReference type="SUPFAM" id="SSF47986">
    <property type="entry name" value="DEATH domain"/>
    <property type="match status" value="1"/>
</dbReference>
<keyword evidence="20" id="KW-1185">Reference proteome</keyword>
<dbReference type="Proteomes" id="UP000289886">
    <property type="component" value="Unassembled WGS sequence"/>
</dbReference>
<dbReference type="PROSITE" id="PS50209">
    <property type="entry name" value="CARD"/>
    <property type="match status" value="1"/>
</dbReference>
<dbReference type="EMBL" id="SCEB01215732">
    <property type="protein sequence ID" value="RXM28035.1"/>
    <property type="molecule type" value="Genomic_DNA"/>
</dbReference>
<dbReference type="InterPro" id="IPR011029">
    <property type="entry name" value="DEATH-like_dom_sf"/>
</dbReference>
<sequence length="1180" mass="129722">MCGFPCVRSSVKPSCRSTGVWIHRYRKQLVRSISGPFLENIVSHVRKLELISRDEVSQIQEAGLLCEKVRIVIDILAGKGTLGSETLQAFIKATNSQLYLVITLYDPMVQKHVEVLQSRYGTWMEQGLLSEKLSLDRLNSLLLVEGLSDLQQKEHDVMQIEATKGTVRQSAKPITLEKLLQPVTRVSMPPRILLTVGVAGIGKSTLLSLFIHRWVKGEIYPDVSFVLPFTFWELNTYEKLSAERLVRSAFPHMAESGHVFNGTARVLLIFDGLDEFKPTLDFSDTMACTDPKKEVPVDNLITNIIRGNLFPDASVWLTSRPTAAAQIPGGLVDRMTEIRGFTKEEIQDFLNQLFQDGELSSRVWSHLNSSKVFNVMCYMPCTCWIVGSTLGYLLRSGTQDGQGLPKTWTELYSYFFKMVAEGDLQTKDKEPLRFEQAFGNSRKLMANLGKLAFYGLIKRKYTFYEQDITAYGIDLPSLQGSLGSRVLVKEDSPVCTVYYFAHLTLQEYLAATFYYTAAKRAIFDLFTENGMSWPKIGFQNHFKNALQRAQQSKDGQLDIFVRFLSGLLSPHVVKPLSGLLLLARDEHSGYRGPAISLLQGCLSTGTVSLRTVNVVHCLQELQHVELARTVEESLRNGSLAGKFTSVTCSVLAYLLQVSEECTEETNLSNCLNYSIVKSLLPQLLYCNNLSTGTVSLRTVNVVHCLQELQHVELARTVEESLRNGSLAGKFTSVTCSVLAYLLQVSEECTEETNLSNCLNYSIVKSLLPQLLYCNNLRLENNNFKDDVMDLLGSLLSAKDCHIQKISLAENSIGNKGAKAIGRSLMVNRSLTALDLAENSIGNKGAKAIGRSLMVNRSLTALDLHSNNIGPKGAKALADAVKINQGLVSLNLQNNFIGEEGAKAAAEILQSNRNLCTLHLQKNSIGPEGVKRIAEALKNNRSLKELMLSSNQLGDKGAIALAKALKQNHSLTALDLQSNSISNKGVTALTEALKHNRGLIDLNLRENSIGVEGAKAIANALRENGTLRNLDLTANLLHDEGAKAIAGAVKVNRSLTSLHLQWNFIKSNAAKALAQALQSNSSLQSLDLQENSIGDEGMVALADALKTNTALTMLYLQGVSAGVMGAIALADALRVNKTLHTLDLRGNSIGMEGAKAMSNALKINDTLRSLKDKHPVSQDPL</sequence>
<evidence type="ECO:0000256" key="11">
    <source>
        <dbReference type="ARBA" id="ARBA00022843"/>
    </source>
</evidence>
<dbReference type="Gene3D" id="3.40.50.300">
    <property type="entry name" value="P-loop containing nucleotide triphosphate hydrolases"/>
    <property type="match status" value="1"/>
</dbReference>
<evidence type="ECO:0000256" key="15">
    <source>
        <dbReference type="ARBA" id="ARBA00023288"/>
    </source>
</evidence>
<evidence type="ECO:0000256" key="7">
    <source>
        <dbReference type="ARBA" id="ARBA00022614"/>
    </source>
</evidence>
<reference evidence="19 20" key="1">
    <citation type="submission" date="2019-01" db="EMBL/GenBank/DDBJ databases">
        <title>Draft Genome and Complete Hox-Cluster Characterization of the Sterlet Sturgeon (Acipenser ruthenus).</title>
        <authorList>
            <person name="Wei Q."/>
        </authorList>
    </citation>
    <scope>NUCLEOTIDE SEQUENCE [LARGE SCALE GENOMIC DNA]</scope>
    <source>
        <strain evidence="19">WHYD16114868_AA</strain>
        <tissue evidence="19">Blood</tissue>
    </source>
</reference>
<evidence type="ECO:0000256" key="10">
    <source>
        <dbReference type="ARBA" id="ARBA00022840"/>
    </source>
</evidence>
<dbReference type="SUPFAM" id="SSF52540">
    <property type="entry name" value="P-loop containing nucleoside triphosphate hydrolases"/>
    <property type="match status" value="1"/>
</dbReference>
<keyword evidence="10" id="KW-0067">ATP-binding</keyword>
<dbReference type="Pfam" id="PF17779">
    <property type="entry name" value="WHD_NOD2"/>
    <property type="match status" value="1"/>
</dbReference>
<dbReference type="InterPro" id="IPR001611">
    <property type="entry name" value="Leu-rich_rpt"/>
</dbReference>
<dbReference type="InterPro" id="IPR029495">
    <property type="entry name" value="NACHT-assoc"/>
</dbReference>
<feature type="domain" description="NACHT" evidence="18">
    <location>
        <begin position="191"/>
        <end position="323"/>
    </location>
</feature>
<dbReference type="Pfam" id="PF13516">
    <property type="entry name" value="LRR_6"/>
    <property type="match status" value="11"/>
</dbReference>
<dbReference type="Pfam" id="PF05729">
    <property type="entry name" value="NACHT"/>
    <property type="match status" value="1"/>
</dbReference>
<evidence type="ECO:0000256" key="14">
    <source>
        <dbReference type="ARBA" id="ARBA00023139"/>
    </source>
</evidence>
<dbReference type="GO" id="GO:0005524">
    <property type="term" value="F:ATP binding"/>
    <property type="evidence" value="ECO:0007669"/>
    <property type="project" value="UniProtKB-KW"/>
</dbReference>
<dbReference type="PROSITE" id="PS50837">
    <property type="entry name" value="NACHT"/>
    <property type="match status" value="1"/>
</dbReference>
<keyword evidence="7" id="KW-0433">Leucine-rich repeat</keyword>
<dbReference type="SMART" id="SM00368">
    <property type="entry name" value="LRR_RI"/>
    <property type="match status" value="13"/>
</dbReference>
<dbReference type="GO" id="GO:0042981">
    <property type="term" value="P:regulation of apoptotic process"/>
    <property type="evidence" value="ECO:0007669"/>
    <property type="project" value="InterPro"/>
</dbReference>
<evidence type="ECO:0000256" key="4">
    <source>
        <dbReference type="ARBA" id="ARBA00022475"/>
    </source>
</evidence>
<comment type="similarity">
    <text evidence="16">Belongs to the NOD1-NOD2 family.</text>
</comment>
<name>A0A444TYM9_ACIRT</name>
<dbReference type="CDD" id="cd00116">
    <property type="entry name" value="LRR_RI"/>
    <property type="match status" value="1"/>
</dbReference>
<evidence type="ECO:0000256" key="8">
    <source>
        <dbReference type="ARBA" id="ARBA00022737"/>
    </source>
</evidence>
<proteinExistence type="inferred from homology"/>
<dbReference type="InterPro" id="IPR007111">
    <property type="entry name" value="NACHT_NTPase"/>
</dbReference>
<evidence type="ECO:0000259" key="17">
    <source>
        <dbReference type="PROSITE" id="PS50209"/>
    </source>
</evidence>
<dbReference type="FunFam" id="3.80.10.10:FF:001349">
    <property type="entry name" value="NLR family CARD domain containing 3"/>
    <property type="match status" value="1"/>
</dbReference>
<keyword evidence="14" id="KW-0564">Palmitate</keyword>
<keyword evidence="4" id="KW-1003">Cell membrane</keyword>
<evidence type="ECO:0000256" key="6">
    <source>
        <dbReference type="ARBA" id="ARBA00022588"/>
    </source>
</evidence>
<evidence type="ECO:0000256" key="9">
    <source>
        <dbReference type="ARBA" id="ARBA00022741"/>
    </source>
</evidence>
<dbReference type="GO" id="GO:0016323">
    <property type="term" value="C:basolateral plasma membrane"/>
    <property type="evidence" value="ECO:0007669"/>
    <property type="project" value="UniProtKB-SubCell"/>
</dbReference>
<evidence type="ECO:0000256" key="1">
    <source>
        <dbReference type="ARBA" id="ARBA00004187"/>
    </source>
</evidence>
<dbReference type="GO" id="GO:0045087">
    <property type="term" value="P:innate immune response"/>
    <property type="evidence" value="ECO:0007669"/>
    <property type="project" value="UniProtKB-KW"/>
</dbReference>
<keyword evidence="9" id="KW-0547">Nucleotide-binding</keyword>
<dbReference type="InterPro" id="IPR027417">
    <property type="entry name" value="P-loop_NTPase"/>
</dbReference>
<dbReference type="SMART" id="SM01288">
    <property type="entry name" value="FISNA"/>
    <property type="match status" value="1"/>
</dbReference>
<evidence type="ECO:0000256" key="5">
    <source>
        <dbReference type="ARBA" id="ARBA00022490"/>
    </source>
</evidence>
<dbReference type="Pfam" id="PF17776">
    <property type="entry name" value="NLRC4_HD2"/>
    <property type="match status" value="1"/>
</dbReference>
<comment type="subcellular location">
    <subcellularLocation>
        <location evidence="1">Basolateral cell membrane</location>
    </subcellularLocation>
    <subcellularLocation>
        <location evidence="2">Cell membrane</location>
        <topology evidence="2">Lipid-anchor</topology>
    </subcellularLocation>
    <subcellularLocation>
        <location evidence="3">Cytoplasm</location>
    </subcellularLocation>
</comment>
<dbReference type="Gene3D" id="3.80.10.10">
    <property type="entry name" value="Ribonuclease Inhibitor"/>
    <property type="match status" value="4"/>
</dbReference>
<evidence type="ECO:0000256" key="16">
    <source>
        <dbReference type="ARBA" id="ARBA00038296"/>
    </source>
</evidence>
<dbReference type="Gene3D" id="1.10.533.10">
    <property type="entry name" value="Death Domain, Fas"/>
    <property type="match status" value="1"/>
</dbReference>
<dbReference type="AlphaFoldDB" id="A0A444TYM9"/>
<comment type="caution">
    <text evidence="19">The sequence shown here is derived from an EMBL/GenBank/DDBJ whole genome shotgun (WGS) entry which is preliminary data.</text>
</comment>
<keyword evidence="6" id="KW-0399">Innate immunity</keyword>
<dbReference type="InterPro" id="IPR041075">
    <property type="entry name" value="NOD1/2_WH"/>
</dbReference>
<keyword evidence="11" id="KW-0832">Ubl conjugation</keyword>
<keyword evidence="5" id="KW-0963">Cytoplasm</keyword>